<protein>
    <submittedName>
        <fullName evidence="4">Transposase</fullName>
    </submittedName>
</protein>
<name>A0ABV9KQ92_9BACT</name>
<proteinExistence type="predicted"/>
<organism evidence="4 5">
    <name type="scientific">Dysgonomonas termitidis</name>
    <dbReference type="NCBI Taxonomy" id="1516126"/>
    <lineage>
        <taxon>Bacteria</taxon>
        <taxon>Pseudomonadati</taxon>
        <taxon>Bacteroidota</taxon>
        <taxon>Bacteroidia</taxon>
        <taxon>Bacteroidales</taxon>
        <taxon>Dysgonomonadaceae</taxon>
        <taxon>Dysgonomonas</taxon>
    </lineage>
</organism>
<dbReference type="Pfam" id="PF13007">
    <property type="entry name" value="LZ_Tnp_IS66"/>
    <property type="match status" value="1"/>
</dbReference>
<dbReference type="InterPro" id="IPR004291">
    <property type="entry name" value="Transposase_IS66_central"/>
</dbReference>
<dbReference type="PANTHER" id="PTHR33678:SF1">
    <property type="entry name" value="BLL1576 PROTEIN"/>
    <property type="match status" value="1"/>
</dbReference>
<dbReference type="Proteomes" id="UP001596023">
    <property type="component" value="Unassembled WGS sequence"/>
</dbReference>
<dbReference type="RefSeq" id="WP_379993517.1">
    <property type="nucleotide sequence ID" value="NZ_JBHSGN010000008.1"/>
</dbReference>
<comment type="caution">
    <text evidence="4">The sequence shown here is derived from an EMBL/GenBank/DDBJ whole genome shotgun (WGS) entry which is preliminary data.</text>
</comment>
<keyword evidence="1" id="KW-0175">Coiled coil</keyword>
<feature type="domain" description="Transposase TnpC homeodomain" evidence="3">
    <location>
        <begin position="47"/>
        <end position="126"/>
    </location>
</feature>
<reference evidence="5" key="1">
    <citation type="journal article" date="2019" name="Int. J. Syst. Evol. Microbiol.">
        <title>The Global Catalogue of Microorganisms (GCM) 10K type strain sequencing project: providing services to taxonomists for standard genome sequencing and annotation.</title>
        <authorList>
            <consortium name="The Broad Institute Genomics Platform"/>
            <consortium name="The Broad Institute Genome Sequencing Center for Infectious Disease"/>
            <person name="Wu L."/>
            <person name="Ma J."/>
        </authorList>
    </citation>
    <scope>NUCLEOTIDE SEQUENCE [LARGE SCALE GENOMIC DNA]</scope>
    <source>
        <strain evidence="5">CCUG 66188</strain>
    </source>
</reference>
<dbReference type="InterPro" id="IPR024463">
    <property type="entry name" value="Transposase_TnpC_homeodom"/>
</dbReference>
<dbReference type="PANTHER" id="PTHR33678">
    <property type="entry name" value="BLL1576 PROTEIN"/>
    <property type="match status" value="1"/>
</dbReference>
<feature type="coiled-coil region" evidence="1">
    <location>
        <begin position="23"/>
        <end position="57"/>
    </location>
</feature>
<feature type="non-terminal residue" evidence="4">
    <location>
        <position position="266"/>
    </location>
</feature>
<evidence type="ECO:0000256" key="1">
    <source>
        <dbReference type="SAM" id="Coils"/>
    </source>
</evidence>
<keyword evidence="5" id="KW-1185">Reference proteome</keyword>
<evidence type="ECO:0000313" key="5">
    <source>
        <dbReference type="Proteomes" id="UP001596023"/>
    </source>
</evidence>
<dbReference type="InterPro" id="IPR052344">
    <property type="entry name" value="Transposase-related"/>
</dbReference>
<evidence type="ECO:0000313" key="4">
    <source>
        <dbReference type="EMBL" id="MFC4672345.1"/>
    </source>
</evidence>
<evidence type="ECO:0000259" key="3">
    <source>
        <dbReference type="Pfam" id="PF13007"/>
    </source>
</evidence>
<feature type="domain" description="Transposase IS66 central" evidence="2">
    <location>
        <begin position="194"/>
        <end position="263"/>
    </location>
</feature>
<dbReference type="EMBL" id="JBHSGN010000008">
    <property type="protein sequence ID" value="MFC4672345.1"/>
    <property type="molecule type" value="Genomic_DNA"/>
</dbReference>
<evidence type="ECO:0000259" key="2">
    <source>
        <dbReference type="Pfam" id="PF03050"/>
    </source>
</evidence>
<dbReference type="Pfam" id="PF03050">
    <property type="entry name" value="DDE_Tnp_IS66"/>
    <property type="match status" value="1"/>
</dbReference>
<accession>A0ABV9KQ92</accession>
<sequence>MKKVGMTPDNAARPPILTADEQLAGLMEIIRQQSQTIEELRNTISELNASLAWLKKKVFGKMSEKCKPINGDPMLPFEDGGLMQIEAEIEEARKKAEEQILVPRPQAAVTTRRNRIVMDDLPVVTVIINPEGIDLDDYVKIGEEHTRTLEMKPGYLYVKDTVRPTYALKDSRDAEERGEKTVVTAPLPLMPIYKGMPGASMLAEVLLQKYEYHVPFYRQVRQLEHLGVKLSKNTLDGWFKPVCELLRPLYLEIKKKILSSDVIVRG</sequence>
<gene>
    <name evidence="4" type="ORF">ACFO6W_01420</name>
</gene>